<dbReference type="EMBL" id="JAJGCB010000023">
    <property type="protein sequence ID" value="KAJ8987665.1"/>
    <property type="molecule type" value="Genomic_DNA"/>
</dbReference>
<dbReference type="AlphaFoldDB" id="A0AAN6ELV2"/>
<dbReference type="GO" id="GO:0005576">
    <property type="term" value="C:extracellular region"/>
    <property type="evidence" value="ECO:0007669"/>
    <property type="project" value="UniProtKB-SubCell"/>
</dbReference>
<keyword evidence="6 15" id="KW-0349">Heme</keyword>
<organism evidence="18 19">
    <name type="scientific">Exophiala dermatitidis</name>
    <name type="common">Black yeast-like fungus</name>
    <name type="synonym">Wangiella dermatitidis</name>
    <dbReference type="NCBI Taxonomy" id="5970"/>
    <lineage>
        <taxon>Eukaryota</taxon>
        <taxon>Fungi</taxon>
        <taxon>Dikarya</taxon>
        <taxon>Ascomycota</taxon>
        <taxon>Pezizomycotina</taxon>
        <taxon>Eurotiomycetes</taxon>
        <taxon>Chaetothyriomycetidae</taxon>
        <taxon>Chaetothyriales</taxon>
        <taxon>Herpotrichiellaceae</taxon>
        <taxon>Exophiala</taxon>
    </lineage>
</organism>
<evidence type="ECO:0000256" key="2">
    <source>
        <dbReference type="ARBA" id="ARBA00004613"/>
    </source>
</evidence>
<evidence type="ECO:0000256" key="15">
    <source>
        <dbReference type="PROSITE-ProRule" id="PRU01356"/>
    </source>
</evidence>
<keyword evidence="11" id="KW-0472">Membrane</keyword>
<keyword evidence="10 15" id="KW-0408">Iron</keyword>
<evidence type="ECO:0000256" key="4">
    <source>
        <dbReference type="ARBA" id="ARBA00022475"/>
    </source>
</evidence>
<feature type="signal peptide" evidence="16">
    <location>
        <begin position="1"/>
        <end position="20"/>
    </location>
</feature>
<dbReference type="Pfam" id="PF05730">
    <property type="entry name" value="CFEM"/>
    <property type="match status" value="1"/>
</dbReference>
<dbReference type="PANTHER" id="PTHR37928:SF2">
    <property type="entry name" value="GPI ANCHORED CFEM DOMAIN PROTEIN (AFU_ORTHOLOGUE AFUA_6G10580)"/>
    <property type="match status" value="1"/>
</dbReference>
<reference evidence="18" key="1">
    <citation type="submission" date="2023-01" db="EMBL/GenBank/DDBJ databases">
        <title>Exophiala dermititidis isolated from Cystic Fibrosis Patient.</title>
        <authorList>
            <person name="Kurbessoian T."/>
            <person name="Crocker A."/>
            <person name="Murante D."/>
            <person name="Hogan D.A."/>
            <person name="Stajich J.E."/>
        </authorList>
    </citation>
    <scope>NUCLEOTIDE SEQUENCE</scope>
    <source>
        <strain evidence="18">Ex8</strain>
    </source>
</reference>
<name>A0AAN6ELV2_EXODE</name>
<evidence type="ECO:0000313" key="18">
    <source>
        <dbReference type="EMBL" id="KAJ8987665.1"/>
    </source>
</evidence>
<evidence type="ECO:0000256" key="14">
    <source>
        <dbReference type="ARBA" id="ARBA00023288"/>
    </source>
</evidence>
<accession>A0AAN6ELV2</accession>
<feature type="disulfide bond" evidence="15">
    <location>
        <begin position="43"/>
        <end position="50"/>
    </location>
</feature>
<sequence length="210" mass="19960">MKSFTVASVAALALAVPAFAQDITSLPQCAQSPILNAISSSGCGLTDIECICKNDDFVSGLVKLIPTLCNTQEVQETIDFAKNLCSAYGVTINVPDATALASSATAPAASSAASSLASSASAEASSITSAASSVASSASAAATSSSAAASSAASSSSSAAASQTASQTESAAATSAQTSPAQYSGNAGVANTVGMSGLMGALAVGLLAAA</sequence>
<evidence type="ECO:0000256" key="8">
    <source>
        <dbReference type="ARBA" id="ARBA00022723"/>
    </source>
</evidence>
<keyword evidence="14" id="KW-0449">Lipoprotein</keyword>
<evidence type="ECO:0000256" key="1">
    <source>
        <dbReference type="ARBA" id="ARBA00004609"/>
    </source>
</evidence>
<evidence type="ECO:0000256" key="12">
    <source>
        <dbReference type="ARBA" id="ARBA00023157"/>
    </source>
</evidence>
<protein>
    <recommendedName>
        <fullName evidence="17">CFEM domain-containing protein</fullName>
    </recommendedName>
</protein>
<keyword evidence="5" id="KW-0964">Secreted</keyword>
<evidence type="ECO:0000256" key="10">
    <source>
        <dbReference type="ARBA" id="ARBA00023004"/>
    </source>
</evidence>
<feature type="binding site" description="axial binding residue" evidence="15">
    <location>
        <position position="47"/>
    </location>
    <ligand>
        <name>heme</name>
        <dbReference type="ChEBI" id="CHEBI:30413"/>
    </ligand>
    <ligandPart>
        <name>Fe</name>
        <dbReference type="ChEBI" id="CHEBI:18248"/>
    </ligandPart>
</feature>
<feature type="chain" id="PRO_5042958416" description="CFEM domain-containing protein" evidence="16">
    <location>
        <begin position="21"/>
        <end position="210"/>
    </location>
</feature>
<dbReference type="PANTHER" id="PTHR37928">
    <property type="entry name" value="CFEM DOMAIN PROTEIN (AFU_ORTHOLOGUE AFUA_6G14090)"/>
    <property type="match status" value="1"/>
</dbReference>
<feature type="disulfide bond" evidence="15">
    <location>
        <begin position="52"/>
        <end position="85"/>
    </location>
</feature>
<feature type="domain" description="CFEM" evidence="17">
    <location>
        <begin position="1"/>
        <end position="114"/>
    </location>
</feature>
<comment type="caution">
    <text evidence="18">The sequence shown here is derived from an EMBL/GenBank/DDBJ whole genome shotgun (WGS) entry which is preliminary data.</text>
</comment>
<feature type="disulfide bond" evidence="15">
    <location>
        <begin position="29"/>
        <end position="69"/>
    </location>
</feature>
<comment type="subcellular location">
    <subcellularLocation>
        <location evidence="1">Cell membrane</location>
        <topology evidence="1">Lipid-anchor</topology>
        <topology evidence="1">GPI-anchor</topology>
    </subcellularLocation>
    <subcellularLocation>
        <location evidence="2">Secreted</location>
    </subcellularLocation>
</comment>
<dbReference type="GO" id="GO:0005886">
    <property type="term" value="C:plasma membrane"/>
    <property type="evidence" value="ECO:0007669"/>
    <property type="project" value="UniProtKB-SubCell"/>
</dbReference>
<keyword evidence="8 15" id="KW-0479">Metal-binding</keyword>
<evidence type="ECO:0000256" key="3">
    <source>
        <dbReference type="ARBA" id="ARBA00010031"/>
    </source>
</evidence>
<evidence type="ECO:0000256" key="6">
    <source>
        <dbReference type="ARBA" id="ARBA00022617"/>
    </source>
</evidence>
<dbReference type="GO" id="GO:0098552">
    <property type="term" value="C:side of membrane"/>
    <property type="evidence" value="ECO:0007669"/>
    <property type="project" value="UniProtKB-KW"/>
</dbReference>
<comment type="caution">
    <text evidence="15">Lacks conserved residue(s) required for the propagation of feature annotation.</text>
</comment>
<evidence type="ECO:0000256" key="13">
    <source>
        <dbReference type="ARBA" id="ARBA00023180"/>
    </source>
</evidence>
<evidence type="ECO:0000256" key="11">
    <source>
        <dbReference type="ARBA" id="ARBA00023136"/>
    </source>
</evidence>
<dbReference type="GO" id="GO:0046872">
    <property type="term" value="F:metal ion binding"/>
    <property type="evidence" value="ECO:0007669"/>
    <property type="project" value="UniProtKB-UniRule"/>
</dbReference>
<evidence type="ECO:0000259" key="17">
    <source>
        <dbReference type="PROSITE" id="PS52012"/>
    </source>
</evidence>
<dbReference type="PROSITE" id="PS52012">
    <property type="entry name" value="CFEM"/>
    <property type="match status" value="1"/>
</dbReference>
<evidence type="ECO:0000313" key="19">
    <source>
        <dbReference type="Proteomes" id="UP001161757"/>
    </source>
</evidence>
<keyword evidence="9 16" id="KW-0732">Signal</keyword>
<keyword evidence="13" id="KW-0325">Glycoprotein</keyword>
<proteinExistence type="inferred from homology"/>
<dbReference type="SMART" id="SM00747">
    <property type="entry name" value="CFEM"/>
    <property type="match status" value="1"/>
</dbReference>
<comment type="similarity">
    <text evidence="3">Belongs to the RBT5 family.</text>
</comment>
<keyword evidence="7" id="KW-0336">GPI-anchor</keyword>
<evidence type="ECO:0000256" key="7">
    <source>
        <dbReference type="ARBA" id="ARBA00022622"/>
    </source>
</evidence>
<gene>
    <name evidence="18" type="ORF">HRR80_008299</name>
</gene>
<evidence type="ECO:0000256" key="5">
    <source>
        <dbReference type="ARBA" id="ARBA00022525"/>
    </source>
</evidence>
<evidence type="ECO:0000256" key="16">
    <source>
        <dbReference type="SAM" id="SignalP"/>
    </source>
</evidence>
<evidence type="ECO:0000256" key="9">
    <source>
        <dbReference type="ARBA" id="ARBA00022729"/>
    </source>
</evidence>
<keyword evidence="12 15" id="KW-1015">Disulfide bond</keyword>
<dbReference type="InterPro" id="IPR008427">
    <property type="entry name" value="Extracellular_membr_CFEM_dom"/>
</dbReference>
<keyword evidence="4" id="KW-1003">Cell membrane</keyword>
<dbReference type="InterPro" id="IPR051735">
    <property type="entry name" value="CFEM_domain"/>
</dbReference>
<dbReference type="Proteomes" id="UP001161757">
    <property type="component" value="Unassembled WGS sequence"/>
</dbReference>